<dbReference type="InterPro" id="IPR029032">
    <property type="entry name" value="AhpD-like"/>
</dbReference>
<dbReference type="EMBL" id="AP014936">
    <property type="protein sequence ID" value="BAU49379.1"/>
    <property type="molecule type" value="Genomic_DNA"/>
</dbReference>
<name>A0A1B4V759_9GAMM</name>
<sequence>MNRFTVHSLETAPAGSRPLLEGLHKAFGFVPNLYAVLAESPAALKGALAIGEAFSRSTLSPAEQQLVALAVSEANDCRFCVAAHSTLAKHAAKADPAAVAAARAREPLADPKLDALVIFTRKVVEQRGWVAEGDVATFLEAGYTRAQVIEVLLGVGMKTFNNYVDHIAHVPLNDQFKAEAWQPKRKVA</sequence>
<dbReference type="KEGG" id="sva:SVA_2831"/>
<dbReference type="Proteomes" id="UP000218899">
    <property type="component" value="Chromosome"/>
</dbReference>
<dbReference type="Pfam" id="PF02627">
    <property type="entry name" value="CMD"/>
    <property type="match status" value="1"/>
</dbReference>
<dbReference type="RefSeq" id="WP_096461789.1">
    <property type="nucleotide sequence ID" value="NZ_AP014936.1"/>
</dbReference>
<dbReference type="InterPro" id="IPR003779">
    <property type="entry name" value="CMD-like"/>
</dbReference>
<dbReference type="GO" id="GO:0051920">
    <property type="term" value="F:peroxiredoxin activity"/>
    <property type="evidence" value="ECO:0007669"/>
    <property type="project" value="InterPro"/>
</dbReference>
<keyword evidence="3" id="KW-1185">Reference proteome</keyword>
<organism evidence="2 3">
    <name type="scientific">Sulfurifustis variabilis</name>
    <dbReference type="NCBI Taxonomy" id="1675686"/>
    <lineage>
        <taxon>Bacteria</taxon>
        <taxon>Pseudomonadati</taxon>
        <taxon>Pseudomonadota</taxon>
        <taxon>Gammaproteobacteria</taxon>
        <taxon>Acidiferrobacterales</taxon>
        <taxon>Acidiferrobacteraceae</taxon>
        <taxon>Sulfurifustis</taxon>
    </lineage>
</organism>
<dbReference type="InterPro" id="IPR004675">
    <property type="entry name" value="AhpD_core"/>
</dbReference>
<dbReference type="Gene3D" id="1.20.1290.10">
    <property type="entry name" value="AhpD-like"/>
    <property type="match status" value="1"/>
</dbReference>
<evidence type="ECO:0000259" key="1">
    <source>
        <dbReference type="Pfam" id="PF02627"/>
    </source>
</evidence>
<evidence type="ECO:0000313" key="2">
    <source>
        <dbReference type="EMBL" id="BAU49379.1"/>
    </source>
</evidence>
<dbReference type="PANTHER" id="PTHR35446">
    <property type="entry name" value="SI:CH211-175M2.5"/>
    <property type="match status" value="1"/>
</dbReference>
<dbReference type="AlphaFoldDB" id="A0A1B4V759"/>
<protein>
    <submittedName>
        <fullName evidence="2">Carboxymuconolactone decarboxylase</fullName>
    </submittedName>
</protein>
<reference evidence="2 3" key="1">
    <citation type="submission" date="2015-08" db="EMBL/GenBank/DDBJ databases">
        <title>Complete genome sequence of Sulfurifustis variabilis.</title>
        <authorList>
            <person name="Miura A."/>
            <person name="Kojima H."/>
            <person name="Fukui M."/>
        </authorList>
    </citation>
    <scope>NUCLEOTIDE SEQUENCE [LARGE SCALE GENOMIC DNA]</scope>
    <source>
        <strain evidence="3">skN76</strain>
    </source>
</reference>
<accession>A0A1B4V759</accession>
<dbReference type="OrthoDB" id="9808310at2"/>
<evidence type="ECO:0000313" key="3">
    <source>
        <dbReference type="Proteomes" id="UP000218899"/>
    </source>
</evidence>
<dbReference type="PANTHER" id="PTHR35446:SF3">
    <property type="entry name" value="CMD DOMAIN-CONTAINING PROTEIN"/>
    <property type="match status" value="1"/>
</dbReference>
<dbReference type="SUPFAM" id="SSF69118">
    <property type="entry name" value="AhpD-like"/>
    <property type="match status" value="1"/>
</dbReference>
<feature type="domain" description="Carboxymuconolactone decarboxylase-like" evidence="1">
    <location>
        <begin position="52"/>
        <end position="115"/>
    </location>
</feature>
<proteinExistence type="predicted"/>
<gene>
    <name evidence="2" type="ORF">SVA_2831</name>
</gene>
<dbReference type="NCBIfam" id="TIGR00778">
    <property type="entry name" value="ahpD_dom"/>
    <property type="match status" value="1"/>
</dbReference>